<dbReference type="RefSeq" id="WP_008930579.1">
    <property type="nucleotide sequence ID" value="NZ_AMRJ01000064.1"/>
</dbReference>
<dbReference type="OrthoDB" id="6400497at2"/>
<dbReference type="Pfam" id="PF11697">
    <property type="entry name" value="DUF3293"/>
    <property type="match status" value="1"/>
</dbReference>
<protein>
    <recommendedName>
        <fullName evidence="3">DUF3293 domain-containing protein</fullName>
    </recommendedName>
</protein>
<organism evidence="1 2">
    <name type="scientific">Alcanivorax hongdengensis A-11-3</name>
    <dbReference type="NCBI Taxonomy" id="1177179"/>
    <lineage>
        <taxon>Bacteria</taxon>
        <taxon>Pseudomonadati</taxon>
        <taxon>Pseudomonadota</taxon>
        <taxon>Gammaproteobacteria</taxon>
        <taxon>Oceanospirillales</taxon>
        <taxon>Alcanivoracaceae</taxon>
        <taxon>Alcanivorax</taxon>
    </lineage>
</organism>
<gene>
    <name evidence="1" type="ORF">A11A3_17085</name>
</gene>
<evidence type="ECO:0000313" key="2">
    <source>
        <dbReference type="Proteomes" id="UP000010164"/>
    </source>
</evidence>
<evidence type="ECO:0008006" key="3">
    <source>
        <dbReference type="Google" id="ProtNLM"/>
    </source>
</evidence>
<accession>L0W753</accession>
<evidence type="ECO:0000313" key="1">
    <source>
        <dbReference type="EMBL" id="EKF72764.1"/>
    </source>
</evidence>
<dbReference type="InterPro" id="IPR021710">
    <property type="entry name" value="DUF3293"/>
</dbReference>
<proteinExistence type="predicted"/>
<dbReference type="Proteomes" id="UP000010164">
    <property type="component" value="Unassembled WGS sequence"/>
</dbReference>
<comment type="caution">
    <text evidence="1">The sequence shown here is derived from an EMBL/GenBank/DDBJ whole genome shotgun (WGS) entry which is preliminary data.</text>
</comment>
<dbReference type="EMBL" id="AMRJ01000064">
    <property type="protein sequence ID" value="EKF72764.1"/>
    <property type="molecule type" value="Genomic_DNA"/>
</dbReference>
<dbReference type="AlphaFoldDB" id="L0W753"/>
<dbReference type="eggNOG" id="ENOG5033AYA">
    <property type="taxonomic scope" value="Bacteria"/>
</dbReference>
<keyword evidence="2" id="KW-1185">Reference proteome</keyword>
<sequence>MTITPELIAAYKSTDFEVQTPEANIVLRADQTNPEFDKFLQSRDAATSVVITAWNPWSEPRSREENEEAQRIMEDQMRNAGFVLLPAAGVDPTGDWEPEQSFCALGMTEEEGILWGTRFQQNAVITHEKGRASKLCLCHP</sequence>
<name>L0W753_9GAMM</name>
<reference evidence="1 2" key="1">
    <citation type="journal article" date="2012" name="J. Bacteriol.">
        <title>Genome Sequence of the Alkane-Degrading Bacterium Alcanivorax hongdengensis Type Strain A-11-3.</title>
        <authorList>
            <person name="Lai Q."/>
            <person name="Shao Z."/>
        </authorList>
    </citation>
    <scope>NUCLEOTIDE SEQUENCE [LARGE SCALE GENOMIC DNA]</scope>
    <source>
        <strain evidence="1 2">A-11-3</strain>
    </source>
</reference>